<organism evidence="1 2">
    <name type="scientific">Eragrostis curvula</name>
    <name type="common">weeping love grass</name>
    <dbReference type="NCBI Taxonomy" id="38414"/>
    <lineage>
        <taxon>Eukaryota</taxon>
        <taxon>Viridiplantae</taxon>
        <taxon>Streptophyta</taxon>
        <taxon>Embryophyta</taxon>
        <taxon>Tracheophyta</taxon>
        <taxon>Spermatophyta</taxon>
        <taxon>Magnoliopsida</taxon>
        <taxon>Liliopsida</taxon>
        <taxon>Poales</taxon>
        <taxon>Poaceae</taxon>
        <taxon>PACMAD clade</taxon>
        <taxon>Chloridoideae</taxon>
        <taxon>Eragrostideae</taxon>
        <taxon>Eragrostidinae</taxon>
        <taxon>Eragrostis</taxon>
    </lineage>
</organism>
<comment type="caution">
    <text evidence="1">The sequence shown here is derived from an EMBL/GenBank/DDBJ whole genome shotgun (WGS) entry which is preliminary data.</text>
</comment>
<proteinExistence type="predicted"/>
<name>A0A5J9W3P9_9POAL</name>
<dbReference type="AlphaFoldDB" id="A0A5J9W3P9"/>
<dbReference type="Proteomes" id="UP000324897">
    <property type="component" value="Unassembled WGS sequence"/>
</dbReference>
<protein>
    <submittedName>
        <fullName evidence="1">Uncharacterized protein</fullName>
    </submittedName>
</protein>
<feature type="non-terminal residue" evidence="1">
    <location>
        <position position="1"/>
    </location>
</feature>
<evidence type="ECO:0000313" key="2">
    <source>
        <dbReference type="Proteomes" id="UP000324897"/>
    </source>
</evidence>
<dbReference type="EMBL" id="RWGY01000005">
    <property type="protein sequence ID" value="TVU42567.1"/>
    <property type="molecule type" value="Genomic_DNA"/>
</dbReference>
<accession>A0A5J9W3P9</accession>
<reference evidence="1 2" key="1">
    <citation type="journal article" date="2019" name="Sci. Rep.">
        <title>A high-quality genome of Eragrostis curvula grass provides insights into Poaceae evolution and supports new strategies to enhance forage quality.</title>
        <authorList>
            <person name="Carballo J."/>
            <person name="Santos B.A.C.M."/>
            <person name="Zappacosta D."/>
            <person name="Garbus I."/>
            <person name="Selva J.P."/>
            <person name="Gallo C.A."/>
            <person name="Diaz A."/>
            <person name="Albertini E."/>
            <person name="Caccamo M."/>
            <person name="Echenique V."/>
        </authorList>
    </citation>
    <scope>NUCLEOTIDE SEQUENCE [LARGE SCALE GENOMIC DNA]</scope>
    <source>
        <strain evidence="2">cv. Victoria</strain>
        <tissue evidence="1">Leaf</tissue>
    </source>
</reference>
<keyword evidence="2" id="KW-1185">Reference proteome</keyword>
<gene>
    <name evidence="1" type="ORF">EJB05_08983</name>
</gene>
<dbReference type="Gramene" id="TVU42567">
    <property type="protein sequence ID" value="TVU42567"/>
    <property type="gene ID" value="EJB05_08983"/>
</dbReference>
<evidence type="ECO:0000313" key="1">
    <source>
        <dbReference type="EMBL" id="TVU42567.1"/>
    </source>
</evidence>
<sequence>MAARKPPPTKWVSCQCIPQTACGTLSFEITGYLLHKGLDIGRFLRSADTTGASTITRTETAEQNLKV</sequence>